<dbReference type="EMBL" id="FOWW01000012">
    <property type="protein sequence ID" value="SFQ66609.1"/>
    <property type="molecule type" value="Genomic_DNA"/>
</dbReference>
<evidence type="ECO:0000313" key="1">
    <source>
        <dbReference type="EMBL" id="SFQ66609.1"/>
    </source>
</evidence>
<keyword evidence="2" id="KW-1185">Reference proteome</keyword>
<dbReference type="Proteomes" id="UP000198727">
    <property type="component" value="Unassembled WGS sequence"/>
</dbReference>
<accession>A0A1I6AD59</accession>
<reference evidence="2" key="1">
    <citation type="submission" date="2016-10" db="EMBL/GenBank/DDBJ databases">
        <authorList>
            <person name="Varghese N."/>
            <person name="Submissions S."/>
        </authorList>
    </citation>
    <scope>NUCLEOTIDE SEQUENCE [LARGE SCALE GENOMIC DNA]</scope>
    <source>
        <strain evidence="2">CGMCC 4.5579</strain>
    </source>
</reference>
<name>A0A1I6AD59_9PSEU</name>
<sequence>MDRAPGLSVRLKLTLRLFHTARLSTGAVACEMVDCACPRPRYGEPDAAPS</sequence>
<proteinExistence type="predicted"/>
<gene>
    <name evidence="1" type="ORF">SAMN05421810_11220</name>
</gene>
<dbReference type="AlphaFoldDB" id="A0A1I6AD59"/>
<protein>
    <submittedName>
        <fullName evidence="1">Uncharacterized protein</fullName>
    </submittedName>
</protein>
<organism evidence="1 2">
    <name type="scientific">Amycolatopsis arida</name>
    <dbReference type="NCBI Taxonomy" id="587909"/>
    <lineage>
        <taxon>Bacteria</taxon>
        <taxon>Bacillati</taxon>
        <taxon>Actinomycetota</taxon>
        <taxon>Actinomycetes</taxon>
        <taxon>Pseudonocardiales</taxon>
        <taxon>Pseudonocardiaceae</taxon>
        <taxon>Amycolatopsis</taxon>
    </lineage>
</organism>
<evidence type="ECO:0000313" key="2">
    <source>
        <dbReference type="Proteomes" id="UP000198727"/>
    </source>
</evidence>